<feature type="binding site" evidence="10">
    <location>
        <begin position="447"/>
        <end position="449"/>
    </location>
    <ligand>
        <name>L-homocysteine</name>
        <dbReference type="ChEBI" id="CHEBI:58199"/>
    </ligand>
</feature>
<accession>A0ABS8GVR8</accession>
<evidence type="ECO:0000256" key="6">
    <source>
        <dbReference type="ARBA" id="ARBA00022679"/>
    </source>
</evidence>
<feature type="binding site" evidence="10">
    <location>
        <position position="118"/>
    </location>
    <ligand>
        <name>5-methyltetrahydropteroyltri-L-glutamate</name>
        <dbReference type="ChEBI" id="CHEBI:58207"/>
    </ligand>
</feature>
<comment type="caution">
    <text evidence="13">The sequence shown here is derived from an EMBL/GenBank/DDBJ whole genome shotgun (WGS) entry which is preliminary data.</text>
</comment>
<comment type="similarity">
    <text evidence="3 10">Belongs to the vitamin-B12 independent methionine synthase family.</text>
</comment>
<dbReference type="HAMAP" id="MF_00172">
    <property type="entry name" value="Meth_synth"/>
    <property type="match status" value="1"/>
</dbReference>
<dbReference type="CDD" id="cd03312">
    <property type="entry name" value="CIMS_N_terminal_like"/>
    <property type="match status" value="1"/>
</dbReference>
<feature type="domain" description="Cobalamin-independent methionine synthase MetE C-terminal/archaeal" evidence="11">
    <location>
        <begin position="442"/>
        <end position="764"/>
    </location>
</feature>
<evidence type="ECO:0000259" key="11">
    <source>
        <dbReference type="Pfam" id="PF01717"/>
    </source>
</evidence>
<keyword evidence="8 10" id="KW-0862">Zinc</keyword>
<evidence type="ECO:0000313" key="13">
    <source>
        <dbReference type="EMBL" id="MCC4214047.1"/>
    </source>
</evidence>
<dbReference type="EMBL" id="JAJGMW010000023">
    <property type="protein sequence ID" value="MCC4214047.1"/>
    <property type="molecule type" value="Genomic_DNA"/>
</dbReference>
<evidence type="ECO:0000256" key="9">
    <source>
        <dbReference type="ARBA" id="ARBA00023167"/>
    </source>
</evidence>
<feature type="binding site" evidence="10">
    <location>
        <begin position="15"/>
        <end position="18"/>
    </location>
    <ligand>
        <name>5-methyltetrahydropteroyltri-L-glutamate</name>
        <dbReference type="ChEBI" id="CHEBI:58207"/>
    </ligand>
</feature>
<keyword evidence="6 10" id="KW-0808">Transferase</keyword>
<feature type="binding site" evidence="10">
    <location>
        <position position="577"/>
    </location>
    <ligand>
        <name>5-methyltetrahydropteroyltri-L-glutamate</name>
        <dbReference type="ChEBI" id="CHEBI:58207"/>
    </ligand>
</feature>
<keyword evidence="7 10" id="KW-0479">Metal-binding</keyword>
<evidence type="ECO:0000259" key="12">
    <source>
        <dbReference type="Pfam" id="PF08267"/>
    </source>
</evidence>
<feature type="binding site" evidence="10">
    <location>
        <begin position="531"/>
        <end position="532"/>
    </location>
    <ligand>
        <name>5-methyltetrahydropteroyltri-L-glutamate</name>
        <dbReference type="ChEBI" id="CHEBI:58207"/>
    </ligand>
</feature>
<dbReference type="SUPFAM" id="SSF51726">
    <property type="entry name" value="UROD/MetE-like"/>
    <property type="match status" value="2"/>
</dbReference>
<dbReference type="InterPro" id="IPR038071">
    <property type="entry name" value="UROD/MetE-like_sf"/>
</dbReference>
<dbReference type="EC" id="2.1.1.14" evidence="10"/>
<dbReference type="PANTHER" id="PTHR30519">
    <property type="entry name" value="5-METHYLTETRAHYDROPTEROYLTRIGLUTAMATE--HOMOCYSTEINE METHYLTRANSFERASE"/>
    <property type="match status" value="1"/>
</dbReference>
<name>A0ABS8GVR8_9FLAO</name>
<feature type="binding site" evidence="10">
    <location>
        <position position="621"/>
    </location>
    <ligand>
        <name>5-methyltetrahydropteroyltri-L-glutamate</name>
        <dbReference type="ChEBI" id="CHEBI:58207"/>
    </ligand>
</feature>
<feature type="binding site" evidence="10">
    <location>
        <position position="681"/>
    </location>
    <ligand>
        <name>Zn(2+)</name>
        <dbReference type="ChEBI" id="CHEBI:29105"/>
        <note>catalytic</note>
    </ligand>
</feature>
<evidence type="ECO:0000313" key="14">
    <source>
        <dbReference type="Proteomes" id="UP001197770"/>
    </source>
</evidence>
<dbReference type="InterPro" id="IPR006276">
    <property type="entry name" value="Cobalamin-indep_Met_synthase"/>
</dbReference>
<dbReference type="NCBIfam" id="TIGR01371">
    <property type="entry name" value="met_syn_B12ind"/>
    <property type="match status" value="1"/>
</dbReference>
<dbReference type="RefSeq" id="WP_228231118.1">
    <property type="nucleotide sequence ID" value="NZ_JAJGMW010000023.1"/>
</dbReference>
<evidence type="ECO:0000256" key="8">
    <source>
        <dbReference type="ARBA" id="ARBA00022833"/>
    </source>
</evidence>
<dbReference type="NCBIfam" id="NF003556">
    <property type="entry name" value="PRK05222.1"/>
    <property type="match status" value="1"/>
</dbReference>
<dbReference type="InterPro" id="IPR002629">
    <property type="entry name" value="Met_Synth_C/arc"/>
</dbReference>
<gene>
    <name evidence="10 13" type="primary">metE</name>
    <name evidence="13" type="ORF">LLW17_15075</name>
</gene>
<evidence type="ECO:0000256" key="5">
    <source>
        <dbReference type="ARBA" id="ARBA00022605"/>
    </source>
</evidence>
<evidence type="ECO:0000256" key="2">
    <source>
        <dbReference type="ARBA" id="ARBA00004681"/>
    </source>
</evidence>
<evidence type="ECO:0000256" key="10">
    <source>
        <dbReference type="HAMAP-Rule" id="MF_00172"/>
    </source>
</evidence>
<dbReference type="Pfam" id="PF08267">
    <property type="entry name" value="Meth_synt_1"/>
    <property type="match status" value="1"/>
</dbReference>
<feature type="binding site" evidence="10">
    <location>
        <begin position="447"/>
        <end position="449"/>
    </location>
    <ligand>
        <name>L-methionine</name>
        <dbReference type="ChEBI" id="CHEBI:57844"/>
    </ligand>
</feature>
<feature type="binding site" evidence="10">
    <location>
        <position position="615"/>
    </location>
    <ligand>
        <name>L-methionine</name>
        <dbReference type="ChEBI" id="CHEBI:57844"/>
    </ligand>
</feature>
<comment type="function">
    <text evidence="1 10">Catalyzes the transfer of a methyl group from 5-methyltetrahydrofolate to homocysteine resulting in methionine formation.</text>
</comment>
<evidence type="ECO:0000256" key="7">
    <source>
        <dbReference type="ARBA" id="ARBA00022723"/>
    </source>
</evidence>
<feature type="binding site" evidence="10">
    <location>
        <position position="500"/>
    </location>
    <ligand>
        <name>L-homocysteine</name>
        <dbReference type="ChEBI" id="CHEBI:58199"/>
    </ligand>
</feature>
<feature type="binding site" evidence="10">
    <location>
        <position position="659"/>
    </location>
    <ligand>
        <name>Zn(2+)</name>
        <dbReference type="ChEBI" id="CHEBI:29105"/>
        <note>catalytic</note>
    </ligand>
</feature>
<evidence type="ECO:0000256" key="4">
    <source>
        <dbReference type="ARBA" id="ARBA00022603"/>
    </source>
</evidence>
<keyword evidence="9 10" id="KW-0486">Methionine biosynthesis</keyword>
<keyword evidence="5 10" id="KW-0028">Amino-acid biosynthesis</keyword>
<reference evidence="13 14" key="1">
    <citation type="submission" date="2021-11" db="EMBL/GenBank/DDBJ databases">
        <title>Seasonal and diel survey of microbial diversity of the Tyrrhenian coast.</title>
        <authorList>
            <person name="Gattoni G."/>
            <person name="Corral P."/>
        </authorList>
    </citation>
    <scope>NUCLEOTIDE SEQUENCE [LARGE SCALE GENOMIC DNA]</scope>
    <source>
        <strain evidence="13 14">Mr9</strain>
    </source>
</reference>
<keyword evidence="14" id="KW-1185">Reference proteome</keyword>
<feature type="binding site" evidence="10">
    <location>
        <position position="615"/>
    </location>
    <ligand>
        <name>L-homocysteine</name>
        <dbReference type="ChEBI" id="CHEBI:58199"/>
    </ligand>
</feature>
<feature type="binding site" evidence="10">
    <location>
        <position position="500"/>
    </location>
    <ligand>
        <name>L-methionine</name>
        <dbReference type="ChEBI" id="CHEBI:57844"/>
    </ligand>
</feature>
<proteinExistence type="inferred from homology"/>
<keyword evidence="4 10" id="KW-0489">Methyltransferase</keyword>
<organism evidence="13 14">
    <name type="scientific">Leeuwenhoekiella parthenopeia</name>
    <dbReference type="NCBI Taxonomy" id="2890320"/>
    <lineage>
        <taxon>Bacteria</taxon>
        <taxon>Pseudomonadati</taxon>
        <taxon>Bacteroidota</taxon>
        <taxon>Flavobacteriia</taxon>
        <taxon>Flavobacteriales</taxon>
        <taxon>Flavobacteriaceae</taxon>
        <taxon>Leeuwenhoekiella</taxon>
    </lineage>
</organism>
<keyword evidence="10" id="KW-0677">Repeat</keyword>
<dbReference type="PIRSF" id="PIRSF000382">
    <property type="entry name" value="MeTrfase_B12_ind"/>
    <property type="match status" value="1"/>
</dbReference>
<protein>
    <recommendedName>
        <fullName evidence="10">5-methyltetrahydropteroyltriglutamate--homocysteine methyltransferase</fullName>
        <ecNumber evidence="10">2.1.1.14</ecNumber>
    </recommendedName>
    <alternativeName>
        <fullName evidence="10">Cobalamin-independent methionine synthase</fullName>
    </alternativeName>
    <alternativeName>
        <fullName evidence="10">Methionine synthase, vitamin-B12 independent isozyme</fullName>
    </alternativeName>
</protein>
<comment type="pathway">
    <text evidence="2 10">Amino-acid biosynthesis; L-methionine biosynthesis via de novo pathway; L-methionine from L-homocysteine (MetE route): step 1/1.</text>
</comment>
<dbReference type="GO" id="GO:0003871">
    <property type="term" value="F:5-methyltetrahydropteroyltriglutamate-homocysteine S-methyltransferase activity"/>
    <property type="evidence" value="ECO:0007669"/>
    <property type="project" value="UniProtKB-EC"/>
</dbReference>
<dbReference type="CDD" id="cd03311">
    <property type="entry name" value="CIMS_C_terminal_like"/>
    <property type="match status" value="1"/>
</dbReference>
<dbReference type="Gene3D" id="3.20.20.210">
    <property type="match status" value="2"/>
</dbReference>
<feature type="binding site" evidence="10">
    <location>
        <position position="742"/>
    </location>
    <ligand>
        <name>Zn(2+)</name>
        <dbReference type="ChEBI" id="CHEBI:29105"/>
        <note>catalytic</note>
    </ligand>
</feature>
<comment type="cofactor">
    <cofactor evidence="10">
        <name>Zn(2+)</name>
        <dbReference type="ChEBI" id="CHEBI:29105"/>
    </cofactor>
    <text evidence="10">Binds 1 zinc ion per subunit.</text>
</comment>
<feature type="domain" description="Cobalamin-independent methionine synthase MetE N-terminal" evidence="12">
    <location>
        <begin position="3"/>
        <end position="316"/>
    </location>
</feature>
<evidence type="ECO:0000256" key="3">
    <source>
        <dbReference type="ARBA" id="ARBA00009553"/>
    </source>
</evidence>
<dbReference type="GO" id="GO:0032259">
    <property type="term" value="P:methylation"/>
    <property type="evidence" value="ECO:0007669"/>
    <property type="project" value="UniProtKB-KW"/>
</dbReference>
<dbReference type="InterPro" id="IPR013215">
    <property type="entry name" value="Cbl-indep_Met_Synth_N"/>
</dbReference>
<evidence type="ECO:0000256" key="1">
    <source>
        <dbReference type="ARBA" id="ARBA00002777"/>
    </source>
</evidence>
<dbReference type="Pfam" id="PF01717">
    <property type="entry name" value="Meth_synt_2"/>
    <property type="match status" value="1"/>
</dbReference>
<comment type="catalytic activity">
    <reaction evidence="10">
        <text>5-methyltetrahydropteroyltri-L-glutamate + L-homocysteine = tetrahydropteroyltri-L-glutamate + L-methionine</text>
        <dbReference type="Rhea" id="RHEA:21196"/>
        <dbReference type="ChEBI" id="CHEBI:57844"/>
        <dbReference type="ChEBI" id="CHEBI:58140"/>
        <dbReference type="ChEBI" id="CHEBI:58199"/>
        <dbReference type="ChEBI" id="CHEBI:58207"/>
        <dbReference type="EC" id="2.1.1.14"/>
    </reaction>
</comment>
<sequence>MQTHILGYPRIGSHRELKKACEQYWSGKISLDELHQTGAELRKNNWLIQQEAGIDLIPSNDFSFYDQVLDMSLTLKAIPARYAPLLGKSDNSIPDLYFAMARGYQRDGLDLTAMEMTKWFDTNYHYIVPEFTKDQKFELFSTKAVDEFLEAKDAGILTKPVLLGPVSYLLLGKEKETGFHRLDLIDRLLPVYFKLLEKLQENGAVWVQLDEPFLTLDLSHREKEVYHRVYHELREAFPALKFLLATYFEGLGGNLDLAISLPVCALHIDLVRAPGQLNQILKKAPENLSISLGLVDGRNIWKNDYEATLKEINRAIKTLGSARVLLAPSCSLLHVPCDLDLEPETNALTPEIKNWLAFAKQKLDEITTLKNLVESKDEEAVSGMRKLQANIDSIKSRRESKRIHKTQVKQRTAAISIQDALRNEAFSIRRTKQHKALKLPLFPTTTIGSFPQTKEVRSWRAQFKKDNLTAADYENLLLEETEHCIRWQEEIDLDVLVHGEFERNDMVEYFGEQLDGFAFTRLGWVQSYGSRCVKPPIIYGDVERPNPMTVKWSTYAQGLTSRIVKGMLTGPVTILQWSFVRNDQPRSETCNQIALAIRDEVLDLEKAGIRIIQIDEPALREGLPLRKAEWDAYLKWAVNAFCLSAAGVREETQIHTHMCYSEFNDIIEHIAAMDADVITIECSRSQMELLDAFAEFNYPNEIGPGVYDIHAPRVPAKEEMLALMEKARQVIPDKQLWVNPDCGLKTRGWEETRKALKAMVEAAKTLREKSLKPEEQEAF</sequence>
<feature type="binding site" evidence="10">
    <location>
        <position position="657"/>
    </location>
    <ligand>
        <name>Zn(2+)</name>
        <dbReference type="ChEBI" id="CHEBI:29105"/>
        <note>catalytic</note>
    </ligand>
</feature>
<feature type="active site" description="Proton donor" evidence="10">
    <location>
        <position position="710"/>
    </location>
</feature>
<dbReference type="Proteomes" id="UP001197770">
    <property type="component" value="Unassembled WGS sequence"/>
</dbReference>